<dbReference type="AlphaFoldDB" id="C4K6I2"/>
<evidence type="ECO:0000313" key="3">
    <source>
        <dbReference type="Proteomes" id="UP000002334"/>
    </source>
</evidence>
<sequence length="69" mass="7990">MFETAVLLATPFQHQRADWFVIHNRPHHPASFSNVLLSRCGYETVNETSRERPERMDADQAQPAREPAK</sequence>
<evidence type="ECO:0000256" key="1">
    <source>
        <dbReference type="SAM" id="MobiDB-lite"/>
    </source>
</evidence>
<feature type="region of interest" description="Disordered" evidence="1">
    <location>
        <begin position="45"/>
        <end position="69"/>
    </location>
</feature>
<protein>
    <submittedName>
        <fullName evidence="2">Uncharacterized protein</fullName>
    </submittedName>
</protein>
<gene>
    <name evidence="2" type="ordered locus">HDEF_1559</name>
</gene>
<proteinExistence type="predicted"/>
<dbReference type="HOGENOM" id="CLU_2770181_0_0_6"/>
<accession>C4K6I2</accession>
<reference evidence="2 3" key="1">
    <citation type="journal article" date="2009" name="Proc. Natl. Acad. Sci. U.S.A.">
        <title>Hamiltonella defensa, genome evolution of protective bacterial endosymbiont from pathogenic ancestors.</title>
        <authorList>
            <person name="Degnan P.H."/>
            <person name="Yu Y."/>
            <person name="Sisneros N."/>
            <person name="Wing R.A."/>
            <person name="Moran N.A."/>
        </authorList>
    </citation>
    <scope>NUCLEOTIDE SEQUENCE [LARGE SCALE GENOMIC DNA]</scope>
    <source>
        <strain evidence="3">5AT</strain>
    </source>
</reference>
<feature type="compositionally biased region" description="Basic and acidic residues" evidence="1">
    <location>
        <begin position="48"/>
        <end position="58"/>
    </location>
</feature>
<keyword evidence="3" id="KW-1185">Reference proteome</keyword>
<name>C4K6I2_HAMD5</name>
<dbReference type="Proteomes" id="UP000002334">
    <property type="component" value="Chromosome"/>
</dbReference>
<evidence type="ECO:0000313" key="2">
    <source>
        <dbReference type="EMBL" id="ACQ68175.1"/>
    </source>
</evidence>
<dbReference type="KEGG" id="hde:HDEF_1559"/>
<dbReference type="EMBL" id="CP001277">
    <property type="protein sequence ID" value="ACQ68175.1"/>
    <property type="molecule type" value="Genomic_DNA"/>
</dbReference>
<organism evidence="2 3">
    <name type="scientific">Hamiltonella defensa subsp. Acyrthosiphon pisum (strain 5AT)</name>
    <dbReference type="NCBI Taxonomy" id="572265"/>
    <lineage>
        <taxon>Bacteria</taxon>
        <taxon>Pseudomonadati</taxon>
        <taxon>Pseudomonadota</taxon>
        <taxon>Gammaproteobacteria</taxon>
        <taxon>Enterobacterales</taxon>
        <taxon>Enterobacteriaceae</taxon>
        <taxon>aphid secondary symbionts</taxon>
        <taxon>Candidatus Williamhamiltonella</taxon>
    </lineage>
</organism>